<gene>
    <name evidence="1" type="ORF">HZF10_01205</name>
</gene>
<name>A0A7Y8XZ86_9FLAO</name>
<proteinExistence type="predicted"/>
<dbReference type="Proteomes" id="UP000535020">
    <property type="component" value="Unassembled WGS sequence"/>
</dbReference>
<comment type="caution">
    <text evidence="1">The sequence shown here is derived from an EMBL/GenBank/DDBJ whole genome shotgun (WGS) entry which is preliminary data.</text>
</comment>
<dbReference type="AlphaFoldDB" id="A0A7Y8XZ86"/>
<accession>A0A7Y8XZ86</accession>
<dbReference type="EMBL" id="JACBJI010000001">
    <property type="protein sequence ID" value="NYA69520.1"/>
    <property type="molecule type" value="Genomic_DNA"/>
</dbReference>
<dbReference type="RefSeq" id="WP_176004345.1">
    <property type="nucleotide sequence ID" value="NZ_JABWMI010000002.1"/>
</dbReference>
<organism evidence="1 2">
    <name type="scientific">Flavobacterium agri</name>
    <dbReference type="NCBI Taxonomy" id="2743471"/>
    <lineage>
        <taxon>Bacteria</taxon>
        <taxon>Pseudomonadati</taxon>
        <taxon>Bacteroidota</taxon>
        <taxon>Flavobacteriia</taxon>
        <taxon>Flavobacteriales</taxon>
        <taxon>Flavobacteriaceae</taxon>
        <taxon>Flavobacterium</taxon>
    </lineage>
</organism>
<dbReference type="InterPro" id="IPR011990">
    <property type="entry name" value="TPR-like_helical_dom_sf"/>
</dbReference>
<evidence type="ECO:0000313" key="2">
    <source>
        <dbReference type="Proteomes" id="UP000535020"/>
    </source>
</evidence>
<evidence type="ECO:0000313" key="1">
    <source>
        <dbReference type="EMBL" id="NYA69520.1"/>
    </source>
</evidence>
<dbReference type="Gene3D" id="1.25.40.10">
    <property type="entry name" value="Tetratricopeptide repeat domain"/>
    <property type="match status" value="1"/>
</dbReference>
<sequence length="161" mass="18113">MKGFVFLFLLTGAFRLFGQTPDDCSDAQKLYAQGKYEEAIKAVGRGLTKNPDNRDCRKIRINAAMRESPTAQMYAIALTDLGYLVDHGDKSEWTYERIAVAESGLAAQLYEVRDYQNGLKHYKVAKEALQKAKNANGGSVYDKRLEDADTYIMQVQAEMKP</sequence>
<reference evidence="1 2" key="1">
    <citation type="submission" date="2020-07" db="EMBL/GenBank/DDBJ databases">
        <authorList>
            <person name="Sun Q."/>
        </authorList>
    </citation>
    <scope>NUCLEOTIDE SEQUENCE [LARGE SCALE GENOMIC DNA]</scope>
    <source>
        <strain evidence="1 2">MAH-1</strain>
    </source>
</reference>
<dbReference type="SUPFAM" id="SSF48452">
    <property type="entry name" value="TPR-like"/>
    <property type="match status" value="1"/>
</dbReference>
<keyword evidence="2" id="KW-1185">Reference proteome</keyword>
<evidence type="ECO:0008006" key="3">
    <source>
        <dbReference type="Google" id="ProtNLM"/>
    </source>
</evidence>
<protein>
    <recommendedName>
        <fullName evidence="3">Tetratricopeptide repeat-containing protein</fullName>
    </recommendedName>
</protein>